<dbReference type="GO" id="GO:0002926">
    <property type="term" value="P:tRNA wobble base 5-methoxycarbonylmethyl-2-thiouridinylation"/>
    <property type="evidence" value="ECO:0007669"/>
    <property type="project" value="TreeGrafter"/>
</dbReference>
<feature type="region of interest" description="Disordered" evidence="8">
    <location>
        <begin position="1120"/>
        <end position="1145"/>
    </location>
</feature>
<evidence type="ECO:0000256" key="1">
    <source>
        <dbReference type="ARBA" id="ARBA00005043"/>
    </source>
</evidence>
<reference evidence="14 15" key="1">
    <citation type="submission" date="2014-04" db="EMBL/GenBank/DDBJ databases">
        <authorList>
            <consortium name="DOE Joint Genome Institute"/>
            <person name="Kuo A."/>
            <person name="Zuccaro A."/>
            <person name="Kohler A."/>
            <person name="Nagy L.G."/>
            <person name="Floudas D."/>
            <person name="Copeland A."/>
            <person name="Barry K.W."/>
            <person name="Cichocki N."/>
            <person name="Veneault-Fourrey C."/>
            <person name="LaButti K."/>
            <person name="Lindquist E.A."/>
            <person name="Lipzen A."/>
            <person name="Lundell T."/>
            <person name="Morin E."/>
            <person name="Murat C."/>
            <person name="Sun H."/>
            <person name="Tunlid A."/>
            <person name="Henrissat B."/>
            <person name="Grigoriev I.V."/>
            <person name="Hibbett D.S."/>
            <person name="Martin F."/>
            <person name="Nordberg H.P."/>
            <person name="Cantor M.N."/>
            <person name="Hua S.X."/>
        </authorList>
    </citation>
    <scope>NUCLEOTIDE SEQUENCE [LARGE SCALE GENOMIC DNA]</scope>
    <source>
        <strain evidence="14 15">MAFF 305830</strain>
    </source>
</reference>
<feature type="domain" description="ELP1 alpha-solenoid" evidence="12">
    <location>
        <begin position="686"/>
        <end position="749"/>
    </location>
</feature>
<comment type="subcellular location">
    <subcellularLocation>
        <location evidence="6">Cytoplasm</location>
    </subcellularLocation>
    <subcellularLocation>
        <location evidence="6">Nucleus</location>
    </subcellularLocation>
</comment>
<dbReference type="InterPro" id="IPR056165">
    <property type="entry name" value="Beta-prop_ELP1_2nd"/>
</dbReference>
<dbReference type="Pfam" id="PF23936">
    <property type="entry name" value="HB_ELP1"/>
    <property type="match status" value="1"/>
</dbReference>
<comment type="similarity">
    <text evidence="2 6">Belongs to the ELP1/IKA1 family.</text>
</comment>
<accession>A0A0C3B8L6</accession>
<feature type="domain" description="ELP1 three-helical bundle" evidence="13">
    <location>
        <begin position="1040"/>
        <end position="1212"/>
    </location>
</feature>
<keyword evidence="6" id="KW-0539">Nucleus</keyword>
<reference evidence="15" key="2">
    <citation type="submission" date="2015-01" db="EMBL/GenBank/DDBJ databases">
        <title>Evolutionary Origins and Diversification of the Mycorrhizal Mutualists.</title>
        <authorList>
            <consortium name="DOE Joint Genome Institute"/>
            <consortium name="Mycorrhizal Genomics Consortium"/>
            <person name="Kohler A."/>
            <person name="Kuo A."/>
            <person name="Nagy L.G."/>
            <person name="Floudas D."/>
            <person name="Copeland A."/>
            <person name="Barry K.W."/>
            <person name="Cichocki N."/>
            <person name="Veneault-Fourrey C."/>
            <person name="LaButti K."/>
            <person name="Lindquist E.A."/>
            <person name="Lipzen A."/>
            <person name="Lundell T."/>
            <person name="Morin E."/>
            <person name="Murat C."/>
            <person name="Riley R."/>
            <person name="Ohm R."/>
            <person name="Sun H."/>
            <person name="Tunlid A."/>
            <person name="Henrissat B."/>
            <person name="Grigoriev I.V."/>
            <person name="Hibbett D.S."/>
            <person name="Martin F."/>
        </authorList>
    </citation>
    <scope>NUCLEOTIDE SEQUENCE [LARGE SCALE GENOMIC DNA]</scope>
    <source>
        <strain evidence="15">MAFF 305830</strain>
    </source>
</reference>
<evidence type="ECO:0000259" key="11">
    <source>
        <dbReference type="Pfam" id="PF23878"/>
    </source>
</evidence>
<sequence>MTERQEEFATYTSIELVPVTYLSDAPFVLSFHLLPESRNLVLILANGEIVLHPADESNSSWDVVGAFEGGLEAARWSPDDSLVILATADGKLVQMTTDFEALHEKTLRTIEFGEDAQVNVNWGSKATQFHGSLGKVAATSTITQIPGCSPDDDNRVRISWRGDAAYFAVSTSDKYEDADGPTARRVIRVYDRDATLQSTLEPTPGLEHCLAWRPSGNFIATAQRFFSPESGFPGGGLGRHGRHDIVFFERNGLRRLEFDGQWIKQDEVGAKEDPWSYKIKDMSWSCDSEILAVWVSRKGIDVVQLWTTGNWHWYLKLELHPLGSPRFLSMAWHPEHPRTLVLTSEASIFEYTFEYDTVTSLGGPPNDLGMVAVIDKGAALITPFRMQNVPPPAAAYTLQVGERLSPPIHMAISPSSESLVAIHLNISSPPSATLRLWQLNPRRTPGRGKIMTPQQIVSQTIDSFIPFQVTLTESTDACLVSILGQELDGQGSIKVFRVLKEMCTEEFSASCPANGRLVPSGDPECGLIWQSREGTLFHAQSMEPFSSFPEFCFYSQIVFIVHDGKRTALAIGLSTRSRLYVTLSGNKSAVVVNPAVTSFVVAGSFLIYLTTAHESTYAPLTDLVSSLAIHGEENDSQTSATKIASLSSVWEKRRVERGSRIVTAVPSAMNVVLQMPRGNLETINPRPLALEVIRSDIARLEYGKAFSACRKHRIDLNILVEEAPSVFLDNIAEFPKQVSDVDDLNLFLTVFGRSKAEPELVTKVCAAIRQELEKTDPIKYINTVLTSYVVQSPPDYEEALSHLHRLQEQESSIVEDAVRYVIFLVDADKLFDVALGMYDFTLVLLIAQHSQRDPREYLPFLRELKALDAHYQKFKIDDYLKRYPKALASLFAGGSPRFAEALRYVEMHQLYKEALVLWQDEQSEYESYGDWMFDRREFSDAALAYQSANRIAKSMLAYEKSHSWRPLFYLATETGLPKDKIIEMAYRVAEELCTRKRWTDAAAVYNDYACDIEEAIRAFANGNELAEALRLASKHQKQELVGTIIHPGALDLSSQIYDDLEEMEEQLKKQYSRLQELRLAKSENPDAFFGVEDLSLHNVDVKTDVSTPFTTFTRYTKAPTSASRSVSGRTSRSKRKLDMKNAAGRRGTAEEETYIMTSWGKLACRLEALQSEAGKLLPHLYLFSKEHKDEGERLQKTILQFQSEFERMVNDIWSESASPNNEEEPSSSIKPIQGDVSGKLVPSKPSFAAQNWTVRLWI</sequence>
<feature type="compositionally biased region" description="Polar residues" evidence="8">
    <location>
        <begin position="1120"/>
        <end position="1130"/>
    </location>
</feature>
<dbReference type="Pfam" id="PF23797">
    <property type="entry name" value="Beta-prop_ELP1_2nd"/>
    <property type="match status" value="1"/>
</dbReference>
<evidence type="ECO:0000256" key="3">
    <source>
        <dbReference type="ARBA" id="ARBA00022490"/>
    </source>
</evidence>
<dbReference type="AlphaFoldDB" id="A0A0C3B8L6"/>
<evidence type="ECO:0000259" key="9">
    <source>
        <dbReference type="Pfam" id="PF04762"/>
    </source>
</evidence>
<keyword evidence="3 6" id="KW-0963">Cytoplasm</keyword>
<dbReference type="Proteomes" id="UP000054097">
    <property type="component" value="Unassembled WGS sequence"/>
</dbReference>
<organism evidence="14 15">
    <name type="scientific">Serendipita vermifera MAFF 305830</name>
    <dbReference type="NCBI Taxonomy" id="933852"/>
    <lineage>
        <taxon>Eukaryota</taxon>
        <taxon>Fungi</taxon>
        <taxon>Dikarya</taxon>
        <taxon>Basidiomycota</taxon>
        <taxon>Agaricomycotina</taxon>
        <taxon>Agaricomycetes</taxon>
        <taxon>Sebacinales</taxon>
        <taxon>Serendipitaceae</taxon>
        <taxon>Serendipita</taxon>
    </lineage>
</organism>
<evidence type="ECO:0000256" key="4">
    <source>
        <dbReference type="ARBA" id="ARBA00022694"/>
    </source>
</evidence>
<evidence type="ECO:0000256" key="2">
    <source>
        <dbReference type="ARBA" id="ARBA00006086"/>
    </source>
</evidence>
<evidence type="ECO:0000259" key="10">
    <source>
        <dbReference type="Pfam" id="PF23797"/>
    </source>
</evidence>
<comment type="function">
    <text evidence="6">Component of the elongator complex which is required for multiple tRNA modifications, including mcm5U (5-methoxycarbonylmethyl uridine), mcm5s2U (5-methoxycarbonylmethyl-2-thiouridine), and ncm5U (5-carbamoylmethyl uridine). The elongator complex catalyzes formation of carboxymethyluridine in the wobble base at position 34 in tRNAs.</text>
</comment>
<dbReference type="EMBL" id="KN824278">
    <property type="protein sequence ID" value="KIM33145.1"/>
    <property type="molecule type" value="Genomic_DNA"/>
</dbReference>
<evidence type="ECO:0000256" key="8">
    <source>
        <dbReference type="SAM" id="MobiDB-lite"/>
    </source>
</evidence>
<protein>
    <recommendedName>
        <fullName evidence="5 6">Elongator complex protein 1</fullName>
    </recommendedName>
</protein>
<dbReference type="Pfam" id="PF23878">
    <property type="entry name" value="TPR_ELP1"/>
    <property type="match status" value="1"/>
</dbReference>
<feature type="region of interest" description="Disordered" evidence="8">
    <location>
        <begin position="1216"/>
        <end position="1235"/>
    </location>
</feature>
<dbReference type="PIRSF" id="PIRSF017233">
    <property type="entry name" value="IKAP"/>
    <property type="match status" value="1"/>
</dbReference>
<feature type="coiled-coil region" evidence="7">
    <location>
        <begin position="1050"/>
        <end position="1080"/>
    </location>
</feature>
<dbReference type="InterPro" id="IPR015943">
    <property type="entry name" value="WD40/YVTN_repeat-like_dom_sf"/>
</dbReference>
<dbReference type="InterPro" id="IPR056164">
    <property type="entry name" value="Beta-prop_ELP1_1st"/>
</dbReference>
<evidence type="ECO:0000259" key="13">
    <source>
        <dbReference type="Pfam" id="PF23936"/>
    </source>
</evidence>
<dbReference type="STRING" id="933852.A0A0C3B8L6"/>
<dbReference type="PANTHER" id="PTHR12747:SF0">
    <property type="entry name" value="ELONGATOR COMPLEX PROTEIN 1"/>
    <property type="match status" value="1"/>
</dbReference>
<dbReference type="Gene3D" id="1.25.40.470">
    <property type="match status" value="1"/>
</dbReference>
<evidence type="ECO:0000256" key="7">
    <source>
        <dbReference type="SAM" id="Coils"/>
    </source>
</evidence>
<feature type="domain" description="ELP1 TPR" evidence="11">
    <location>
        <begin position="871"/>
        <end position="1030"/>
    </location>
</feature>
<dbReference type="UniPathway" id="UPA00988"/>
<evidence type="ECO:0000256" key="6">
    <source>
        <dbReference type="PIRNR" id="PIRNR017233"/>
    </source>
</evidence>
<dbReference type="InterPro" id="IPR056167">
    <property type="entry name" value="A-sol_ELP1"/>
</dbReference>
<keyword evidence="4" id="KW-0819">tRNA processing</keyword>
<proteinExistence type="inferred from homology"/>
<evidence type="ECO:0000313" key="15">
    <source>
        <dbReference type="Proteomes" id="UP000054097"/>
    </source>
</evidence>
<dbReference type="Pfam" id="PF04762">
    <property type="entry name" value="Beta-prop_ELP1_1st"/>
    <property type="match status" value="1"/>
</dbReference>
<evidence type="ECO:0000256" key="5">
    <source>
        <dbReference type="ARBA" id="ARBA00029535"/>
    </source>
</evidence>
<dbReference type="InterPro" id="IPR056166">
    <property type="entry name" value="TPR_ELP1"/>
</dbReference>
<dbReference type="InterPro" id="IPR006849">
    <property type="entry name" value="Elp1"/>
</dbReference>
<dbReference type="GO" id="GO:0005829">
    <property type="term" value="C:cytosol"/>
    <property type="evidence" value="ECO:0007669"/>
    <property type="project" value="TreeGrafter"/>
</dbReference>
<keyword evidence="7" id="KW-0175">Coiled coil</keyword>
<dbReference type="PANTHER" id="PTHR12747">
    <property type="entry name" value="ELONGATOR COMPLEX PROTEIN 1"/>
    <property type="match status" value="1"/>
</dbReference>
<dbReference type="HOGENOM" id="CLU_001477_0_0_1"/>
<dbReference type="GO" id="GO:0000049">
    <property type="term" value="F:tRNA binding"/>
    <property type="evidence" value="ECO:0007669"/>
    <property type="project" value="TreeGrafter"/>
</dbReference>
<dbReference type="InterPro" id="IPR056169">
    <property type="entry name" value="HB_ELP1"/>
</dbReference>
<feature type="domain" description="ELP1 first N-terminal beta-propeller" evidence="9">
    <location>
        <begin position="23"/>
        <end position="335"/>
    </location>
</feature>
<name>A0A0C3B8L6_SERVB</name>
<gene>
    <name evidence="14" type="ORF">M408DRAFT_149581</name>
</gene>
<dbReference type="SUPFAM" id="SSF69322">
    <property type="entry name" value="Tricorn protease domain 2"/>
    <property type="match status" value="1"/>
</dbReference>
<dbReference type="GO" id="GO:0033588">
    <property type="term" value="C:elongator holoenzyme complex"/>
    <property type="evidence" value="ECO:0007669"/>
    <property type="project" value="InterPro"/>
</dbReference>
<evidence type="ECO:0000259" key="12">
    <source>
        <dbReference type="Pfam" id="PF23925"/>
    </source>
</evidence>
<evidence type="ECO:0000313" key="14">
    <source>
        <dbReference type="EMBL" id="KIM33145.1"/>
    </source>
</evidence>
<dbReference type="Pfam" id="PF23925">
    <property type="entry name" value="A-sol_ELP1"/>
    <property type="match status" value="2"/>
</dbReference>
<dbReference type="Gene3D" id="2.130.10.10">
    <property type="entry name" value="YVTN repeat-like/Quinoprotein amine dehydrogenase"/>
    <property type="match status" value="1"/>
</dbReference>
<feature type="domain" description="ELP1 N-terminal second beta-propeller" evidence="10">
    <location>
        <begin position="373"/>
        <end position="662"/>
    </location>
</feature>
<keyword evidence="15" id="KW-1185">Reference proteome</keyword>
<feature type="domain" description="ELP1 alpha-solenoid" evidence="12">
    <location>
        <begin position="757"/>
        <end position="864"/>
    </location>
</feature>
<dbReference type="OrthoDB" id="40048at2759"/>
<dbReference type="GO" id="GO:0005634">
    <property type="term" value="C:nucleus"/>
    <property type="evidence" value="ECO:0007669"/>
    <property type="project" value="UniProtKB-SubCell"/>
</dbReference>
<comment type="pathway">
    <text evidence="1">tRNA modification; 5-methoxycarbonylmethyl-2-thiouridine-tRNA biosynthesis.</text>
</comment>